<dbReference type="Proteomes" id="UP001159659">
    <property type="component" value="Unassembled WGS sequence"/>
</dbReference>
<proteinExistence type="predicted"/>
<dbReference type="GO" id="GO:0008270">
    <property type="term" value="F:zinc ion binding"/>
    <property type="evidence" value="ECO:0007669"/>
    <property type="project" value="UniProtKB-KW"/>
</dbReference>
<reference evidence="4 6" key="1">
    <citation type="submission" date="2021-11" db="EMBL/GenBank/DDBJ databases">
        <authorList>
            <person name="Islam A."/>
            <person name="Islam S."/>
            <person name="Flora M.S."/>
            <person name="Rahman M."/>
            <person name="Ziaur R.M."/>
            <person name="Epstein J.H."/>
            <person name="Hassan M."/>
            <person name="Klassen M."/>
            <person name="Woodard K."/>
            <person name="Webb A."/>
            <person name="Webby R.J."/>
            <person name="El Zowalaty M.E."/>
        </authorList>
    </citation>
    <scope>NUCLEOTIDE SEQUENCE [LARGE SCALE GENOMIC DNA]</scope>
    <source>
        <strain evidence="4">Pf1</strain>
    </source>
</reference>
<evidence type="ECO:0000313" key="5">
    <source>
        <dbReference type="EMBL" id="CAI5734976.1"/>
    </source>
</evidence>
<dbReference type="InterPro" id="IPR019956">
    <property type="entry name" value="Ubiquitin_dom"/>
</dbReference>
<dbReference type="EMBL" id="CAKLBC010001363">
    <property type="protein sequence ID" value="CAH0491610.1"/>
    <property type="molecule type" value="Genomic_DNA"/>
</dbReference>
<dbReference type="InterPro" id="IPR000626">
    <property type="entry name" value="Ubiquitin-like_dom"/>
</dbReference>
<dbReference type="InterPro" id="IPR050158">
    <property type="entry name" value="Ubiquitin_ubiquitin-like"/>
</dbReference>
<dbReference type="InterPro" id="IPR029071">
    <property type="entry name" value="Ubiquitin-like_domsf"/>
</dbReference>
<dbReference type="InterPro" id="IPR013083">
    <property type="entry name" value="Znf_RING/FYVE/PHD"/>
</dbReference>
<accession>A0AAV0UI47</accession>
<dbReference type="PROSITE" id="PS50089">
    <property type="entry name" value="ZF_RING_2"/>
    <property type="match status" value="1"/>
</dbReference>
<keyword evidence="1" id="KW-0862">Zinc</keyword>
<evidence type="ECO:0000313" key="7">
    <source>
        <dbReference type="Proteomes" id="UP001159659"/>
    </source>
</evidence>
<evidence type="ECO:0000259" key="3">
    <source>
        <dbReference type="PROSITE" id="PS50089"/>
    </source>
</evidence>
<dbReference type="InterPro" id="IPR019954">
    <property type="entry name" value="Ubiquitin_CS"/>
</dbReference>
<name>A0AAV0UI47_9STRA</name>
<evidence type="ECO:0000259" key="2">
    <source>
        <dbReference type="PROSITE" id="PS50053"/>
    </source>
</evidence>
<evidence type="ECO:0000313" key="6">
    <source>
        <dbReference type="Proteomes" id="UP001157938"/>
    </source>
</evidence>
<protein>
    <submittedName>
        <fullName evidence="5">Uncharacterized protein</fullName>
    </submittedName>
</protein>
<dbReference type="Pfam" id="PF00240">
    <property type="entry name" value="ubiquitin"/>
    <property type="match status" value="1"/>
</dbReference>
<dbReference type="Gene3D" id="3.30.40.10">
    <property type="entry name" value="Zinc/RING finger domain, C3HC4 (zinc finger)"/>
    <property type="match status" value="1"/>
</dbReference>
<dbReference type="AlphaFoldDB" id="A0AAV0UI47"/>
<feature type="domain" description="Ubiquitin-like" evidence="2">
    <location>
        <begin position="109"/>
        <end position="184"/>
    </location>
</feature>
<dbReference type="Proteomes" id="UP001157938">
    <property type="component" value="Unassembled WGS sequence"/>
</dbReference>
<dbReference type="PRINTS" id="PR00348">
    <property type="entry name" value="UBIQUITIN"/>
</dbReference>
<dbReference type="SUPFAM" id="SSF54236">
    <property type="entry name" value="Ubiquitin-like"/>
    <property type="match status" value="1"/>
</dbReference>
<evidence type="ECO:0000313" key="4">
    <source>
        <dbReference type="EMBL" id="CAH0491610.1"/>
    </source>
</evidence>
<dbReference type="SMART" id="SM00184">
    <property type="entry name" value="RING"/>
    <property type="match status" value="1"/>
</dbReference>
<dbReference type="CDD" id="cd16448">
    <property type="entry name" value="RING-H2"/>
    <property type="match status" value="1"/>
</dbReference>
<dbReference type="PROSITE" id="PS00299">
    <property type="entry name" value="UBIQUITIN_1"/>
    <property type="match status" value="1"/>
</dbReference>
<dbReference type="SMART" id="SM00213">
    <property type="entry name" value="UBQ"/>
    <property type="match status" value="1"/>
</dbReference>
<sequence length="400" mass="45106">MLASPLPIPWKDVNHHGLHGVVELYSSDFREKKMEEIYVRDVIAIVNNKVQNSSSNGKILREVNQLLLHGVRINKNYPLKNIIPELTGSAPRLVATAQVRVKGRHATAMTVFVITLSGKTITINCLSTDTVNYVKMKIEDKESIAPEVQRLVYAGKLLNDQVMLSSYNIKGGNTLHLSLRIRGGSIGHSPVFRTFVDVSNNSLITAREFSPDAPKWRLVSKGLNIEGLCRNRECLAYREMVIHCKKFVPFNLMRDDDIECPICHCEVRPVTCGFYGCAWRFEGVTGSVNLSISSQWNDASGHVYHWFDPDKVNGSVEWASLLILTKPRQEMKAAQLCLTVPTTFKSSDTCTICWSSFSSPTKCLTPHCGHTFHRECSKEWAKWCKHRKTQPSCPICRKTN</sequence>
<keyword evidence="6" id="KW-1185">Reference proteome</keyword>
<dbReference type="EMBL" id="CANTFK010000962">
    <property type="protein sequence ID" value="CAI5734976.1"/>
    <property type="molecule type" value="Genomic_DNA"/>
</dbReference>
<dbReference type="PANTHER" id="PTHR10666">
    <property type="entry name" value="UBIQUITIN"/>
    <property type="match status" value="1"/>
</dbReference>
<comment type="caution">
    <text evidence="5">The sequence shown here is derived from an EMBL/GenBank/DDBJ whole genome shotgun (WGS) entry which is preliminary data.</text>
</comment>
<dbReference type="Pfam" id="PF13639">
    <property type="entry name" value="zf-RING_2"/>
    <property type="match status" value="1"/>
</dbReference>
<gene>
    <name evidence="4" type="ORF">PFR001_LOCUS6867</name>
    <name evidence="5" type="ORF">PFR002_LOCUS7641</name>
</gene>
<dbReference type="PROSITE" id="PS50053">
    <property type="entry name" value="UBIQUITIN_2"/>
    <property type="match status" value="1"/>
</dbReference>
<dbReference type="InterPro" id="IPR001841">
    <property type="entry name" value="Znf_RING"/>
</dbReference>
<keyword evidence="1" id="KW-0479">Metal-binding</keyword>
<organism evidence="5 7">
    <name type="scientific">Peronospora farinosa</name>
    <dbReference type="NCBI Taxonomy" id="134698"/>
    <lineage>
        <taxon>Eukaryota</taxon>
        <taxon>Sar</taxon>
        <taxon>Stramenopiles</taxon>
        <taxon>Oomycota</taxon>
        <taxon>Peronosporomycetes</taxon>
        <taxon>Peronosporales</taxon>
        <taxon>Peronosporaceae</taxon>
        <taxon>Peronospora</taxon>
    </lineage>
</organism>
<reference evidence="5" key="2">
    <citation type="submission" date="2022-12" db="EMBL/GenBank/DDBJ databases">
        <authorList>
            <person name="Webb A."/>
        </authorList>
    </citation>
    <scope>NUCLEOTIDE SEQUENCE</scope>
    <source>
        <strain evidence="5">Pf2</strain>
    </source>
</reference>
<feature type="domain" description="RING-type" evidence="3">
    <location>
        <begin position="350"/>
        <end position="397"/>
    </location>
</feature>
<dbReference type="SUPFAM" id="SSF57850">
    <property type="entry name" value="RING/U-box"/>
    <property type="match status" value="1"/>
</dbReference>
<keyword evidence="1" id="KW-0863">Zinc-finger</keyword>
<dbReference type="Gene3D" id="3.10.20.90">
    <property type="entry name" value="Phosphatidylinositol 3-kinase Catalytic Subunit, Chain A, domain 1"/>
    <property type="match status" value="1"/>
</dbReference>
<evidence type="ECO:0000256" key="1">
    <source>
        <dbReference type="PROSITE-ProRule" id="PRU00175"/>
    </source>
</evidence>